<dbReference type="InterPro" id="IPR009057">
    <property type="entry name" value="Homeodomain-like_sf"/>
</dbReference>
<keyword evidence="4 5" id="KW-0539">Nucleus</keyword>
<feature type="region of interest" description="Disordered" evidence="7">
    <location>
        <begin position="1"/>
        <end position="138"/>
    </location>
</feature>
<dbReference type="Pfam" id="PF00046">
    <property type="entry name" value="Homeodomain"/>
    <property type="match status" value="1"/>
</dbReference>
<sequence length="366" mass="38417">MQDSNDLQGFPVNPKFPPLPPAAPDPYLAPGFSGPHVPTSALGGPELPGPWLPPCFQGPAPGPTALAAPVSPEPQALGGPQFPSGPAAPLLPPVPALAGPALSPGPQAASKPRRGPSPQSRGTPRKHRQERTVYTKEQQAKLEKVFLKTRYPTFYHREILAKKLKVEEHQIQVWFKNRRAKQARNEQRKEEQLSDRQDAPRAPPAPSYPAPSWGPAAAWPMPASANWDGGDPGGPGCCPYAPVPGPFACPPVEPTCSGLGQAQSALGYSLLEAPAGAAASASASAEFPVPMEDLASAPDQAPAPASAPAQAPDQALNQASTQAQAPALAPNKEVPDDLLEDIDILALIQEDLNSTNTQLFPDLFFT</sequence>
<proteinExistence type="predicted"/>
<feature type="compositionally biased region" description="Low complexity" evidence="7">
    <location>
        <begin position="295"/>
        <end position="315"/>
    </location>
</feature>
<comment type="subcellular location">
    <subcellularLocation>
        <location evidence="1 5 6">Nucleus</location>
    </subcellularLocation>
</comment>
<feature type="region of interest" description="Disordered" evidence="7">
    <location>
        <begin position="179"/>
        <end position="214"/>
    </location>
</feature>
<keyword evidence="3 5" id="KW-0371">Homeobox</keyword>
<dbReference type="GO" id="GO:0000978">
    <property type="term" value="F:RNA polymerase II cis-regulatory region sequence-specific DNA binding"/>
    <property type="evidence" value="ECO:0007669"/>
    <property type="project" value="TreeGrafter"/>
</dbReference>
<dbReference type="InParanoid" id="A0A1S3GGM9"/>
<dbReference type="SMART" id="SM00389">
    <property type="entry name" value="HOX"/>
    <property type="match status" value="1"/>
</dbReference>
<dbReference type="PROSITE" id="PS50071">
    <property type="entry name" value="HOMEOBOX_2"/>
    <property type="match status" value="1"/>
</dbReference>
<accession>A0A1S3GGM9</accession>
<feature type="compositionally biased region" description="Basic and acidic residues" evidence="7">
    <location>
        <begin position="183"/>
        <end position="199"/>
    </location>
</feature>
<feature type="DNA-binding region" description="Homeobox" evidence="5">
    <location>
        <begin position="127"/>
        <end position="186"/>
    </location>
</feature>
<gene>
    <name evidence="10" type="primary">LOC105997974</name>
</gene>
<evidence type="ECO:0000256" key="4">
    <source>
        <dbReference type="ARBA" id="ARBA00023242"/>
    </source>
</evidence>
<evidence type="ECO:0000256" key="1">
    <source>
        <dbReference type="ARBA" id="ARBA00004123"/>
    </source>
</evidence>
<protein>
    <submittedName>
        <fullName evidence="10">Paired mesoderm homeobox protein 2-like</fullName>
    </submittedName>
</protein>
<dbReference type="AlphaFoldDB" id="A0A1S3GGM9"/>
<dbReference type="PANTHER" id="PTHR45793">
    <property type="entry name" value="HOMEOBOX PROTEIN"/>
    <property type="match status" value="1"/>
</dbReference>
<evidence type="ECO:0000313" key="9">
    <source>
        <dbReference type="Proteomes" id="UP000081671"/>
    </source>
</evidence>
<dbReference type="SUPFAM" id="SSF46689">
    <property type="entry name" value="Homeodomain-like"/>
    <property type="match status" value="1"/>
</dbReference>
<dbReference type="RefSeq" id="XP_012888023.1">
    <property type="nucleotide sequence ID" value="XM_013032569.1"/>
</dbReference>
<dbReference type="PROSITE" id="PS00027">
    <property type="entry name" value="HOMEOBOX_1"/>
    <property type="match status" value="1"/>
</dbReference>
<keyword evidence="2 5" id="KW-0238">DNA-binding</keyword>
<dbReference type="InterPro" id="IPR001356">
    <property type="entry name" value="HD"/>
</dbReference>
<dbReference type="GeneID" id="105997974"/>
<evidence type="ECO:0000256" key="5">
    <source>
        <dbReference type="PROSITE-ProRule" id="PRU00108"/>
    </source>
</evidence>
<feature type="domain" description="Homeobox" evidence="8">
    <location>
        <begin position="125"/>
        <end position="185"/>
    </location>
</feature>
<dbReference type="KEGG" id="dord:105997974"/>
<evidence type="ECO:0000313" key="10">
    <source>
        <dbReference type="RefSeq" id="XP_012888023.1"/>
    </source>
</evidence>
<evidence type="ECO:0000256" key="2">
    <source>
        <dbReference type="ARBA" id="ARBA00023125"/>
    </source>
</evidence>
<organism evidence="9 10">
    <name type="scientific">Dipodomys ordii</name>
    <name type="common">Ord's kangaroo rat</name>
    <dbReference type="NCBI Taxonomy" id="10020"/>
    <lineage>
        <taxon>Eukaryota</taxon>
        <taxon>Metazoa</taxon>
        <taxon>Chordata</taxon>
        <taxon>Craniata</taxon>
        <taxon>Vertebrata</taxon>
        <taxon>Euteleostomi</taxon>
        <taxon>Mammalia</taxon>
        <taxon>Eutheria</taxon>
        <taxon>Euarchontoglires</taxon>
        <taxon>Glires</taxon>
        <taxon>Rodentia</taxon>
        <taxon>Castorimorpha</taxon>
        <taxon>Heteromyidae</taxon>
        <taxon>Dipodomyinae</taxon>
        <taxon>Dipodomys</taxon>
    </lineage>
</organism>
<name>A0A1S3GGM9_DIPOR</name>
<dbReference type="Proteomes" id="UP000081671">
    <property type="component" value="Unplaced"/>
</dbReference>
<dbReference type="Gene3D" id="1.10.10.60">
    <property type="entry name" value="Homeodomain-like"/>
    <property type="match status" value="1"/>
</dbReference>
<evidence type="ECO:0000256" key="6">
    <source>
        <dbReference type="RuleBase" id="RU000682"/>
    </source>
</evidence>
<evidence type="ECO:0000259" key="8">
    <source>
        <dbReference type="PROSITE" id="PS50071"/>
    </source>
</evidence>
<feature type="compositionally biased region" description="Low complexity" evidence="7">
    <location>
        <begin position="96"/>
        <end position="110"/>
    </location>
</feature>
<evidence type="ECO:0000256" key="3">
    <source>
        <dbReference type="ARBA" id="ARBA00023155"/>
    </source>
</evidence>
<reference evidence="10" key="1">
    <citation type="submission" date="2025-08" db="UniProtKB">
        <authorList>
            <consortium name="RefSeq"/>
        </authorList>
    </citation>
    <scope>IDENTIFICATION</scope>
    <source>
        <tissue evidence="10">Kidney</tissue>
    </source>
</reference>
<evidence type="ECO:0000256" key="7">
    <source>
        <dbReference type="SAM" id="MobiDB-lite"/>
    </source>
</evidence>
<feature type="compositionally biased region" description="Pro residues" evidence="7">
    <location>
        <begin position="14"/>
        <end position="24"/>
    </location>
</feature>
<dbReference type="CDD" id="cd00086">
    <property type="entry name" value="homeodomain"/>
    <property type="match status" value="1"/>
</dbReference>
<dbReference type="InterPro" id="IPR017970">
    <property type="entry name" value="Homeobox_CS"/>
</dbReference>
<feature type="region of interest" description="Disordered" evidence="7">
    <location>
        <begin position="294"/>
        <end position="334"/>
    </location>
</feature>
<dbReference type="OrthoDB" id="9614843at2759"/>
<keyword evidence="9" id="KW-1185">Reference proteome</keyword>
<dbReference type="GO" id="GO:0000981">
    <property type="term" value="F:DNA-binding transcription factor activity, RNA polymerase II-specific"/>
    <property type="evidence" value="ECO:0007669"/>
    <property type="project" value="InterPro"/>
</dbReference>
<dbReference type="GO" id="GO:0005634">
    <property type="term" value="C:nucleus"/>
    <property type="evidence" value="ECO:0007669"/>
    <property type="project" value="UniProtKB-SubCell"/>
</dbReference>
<dbReference type="PANTHER" id="PTHR45793:SF12">
    <property type="entry name" value="TETRAPEPTIDE REPEAT HOMEOBOX 1"/>
    <property type="match status" value="1"/>
</dbReference>